<accession>A0A0G4GWU2</accession>
<dbReference type="Pfam" id="PF00069">
    <property type="entry name" value="Pkinase"/>
    <property type="match status" value="2"/>
</dbReference>
<dbReference type="PROSITE" id="PS50011">
    <property type="entry name" value="PROTEIN_KINASE_DOM"/>
    <property type="match status" value="1"/>
</dbReference>
<evidence type="ECO:0000313" key="3">
    <source>
        <dbReference type="EMBL" id="CEM35427.1"/>
    </source>
</evidence>
<protein>
    <recommendedName>
        <fullName evidence="2">Protein kinase domain-containing protein</fullName>
    </recommendedName>
</protein>
<feature type="region of interest" description="Disordered" evidence="1">
    <location>
        <begin position="95"/>
        <end position="133"/>
    </location>
</feature>
<reference evidence="3 4" key="1">
    <citation type="submission" date="2014-11" db="EMBL/GenBank/DDBJ databases">
        <authorList>
            <person name="Zhu J."/>
            <person name="Qi W."/>
            <person name="Song R."/>
        </authorList>
    </citation>
    <scope>NUCLEOTIDE SEQUENCE [LARGE SCALE GENOMIC DNA]</scope>
</reference>
<feature type="compositionally biased region" description="Acidic residues" evidence="1">
    <location>
        <begin position="95"/>
        <end position="123"/>
    </location>
</feature>
<keyword evidence="4" id="KW-1185">Reference proteome</keyword>
<organism evidence="3 4">
    <name type="scientific">Vitrella brassicaformis (strain CCMP3155)</name>
    <dbReference type="NCBI Taxonomy" id="1169540"/>
    <lineage>
        <taxon>Eukaryota</taxon>
        <taxon>Sar</taxon>
        <taxon>Alveolata</taxon>
        <taxon>Colpodellida</taxon>
        <taxon>Vitrellaceae</taxon>
        <taxon>Vitrella</taxon>
    </lineage>
</organism>
<dbReference type="PANTHER" id="PTHR24361">
    <property type="entry name" value="MITOGEN-ACTIVATED KINASE KINASE KINASE"/>
    <property type="match status" value="1"/>
</dbReference>
<dbReference type="InterPro" id="IPR011009">
    <property type="entry name" value="Kinase-like_dom_sf"/>
</dbReference>
<evidence type="ECO:0000259" key="2">
    <source>
        <dbReference type="PROSITE" id="PS50011"/>
    </source>
</evidence>
<gene>
    <name evidence="3" type="ORF">Vbra_22869</name>
</gene>
<dbReference type="InterPro" id="IPR000719">
    <property type="entry name" value="Prot_kinase_dom"/>
</dbReference>
<evidence type="ECO:0000256" key="1">
    <source>
        <dbReference type="SAM" id="MobiDB-lite"/>
    </source>
</evidence>
<evidence type="ECO:0000313" key="4">
    <source>
        <dbReference type="Proteomes" id="UP000041254"/>
    </source>
</evidence>
<sequence length="328" mass="37501">MVDEVGVVVQDTYEIVEKIGEGGCGTTYKAKHPAHDDLFALKKMMKQDNIPRSVFDIYKLLCRAQHGNIGKIVKVIEEDDCYWVVMEFIDGEPVEDYIDDEEEDSEEEEEEEDDEDDGEEDSKDGDKEEDSKDSKTISVDDFWQVVRGVLRGLRYLHEDRKVYHRDVKADNVMITFIDDQLRHVRLIDFDLCHEIGKPMTVIPSENAVPIGTLRYKAPELYAGHFDKRSDLFAVGVIAWRLITGKWPYKLTDEKEEQMDNYAIRETITEQLQQSLSNQDETVASKLAMYPGASSLLPLLLSPDPNDRAPSAIEALWHLAGIQRARSEA</sequence>
<dbReference type="PhylomeDB" id="A0A0G4GWU2"/>
<dbReference type="Proteomes" id="UP000041254">
    <property type="component" value="Unassembled WGS sequence"/>
</dbReference>
<name>A0A0G4GWU2_VITBC</name>
<feature type="domain" description="Protein kinase" evidence="2">
    <location>
        <begin position="13"/>
        <end position="320"/>
    </location>
</feature>
<dbReference type="Gene3D" id="1.10.510.10">
    <property type="entry name" value="Transferase(Phosphotransferase) domain 1"/>
    <property type="match status" value="2"/>
</dbReference>
<dbReference type="GO" id="GO:0004674">
    <property type="term" value="F:protein serine/threonine kinase activity"/>
    <property type="evidence" value="ECO:0007669"/>
    <property type="project" value="TreeGrafter"/>
</dbReference>
<dbReference type="PROSITE" id="PS00108">
    <property type="entry name" value="PROTEIN_KINASE_ST"/>
    <property type="match status" value="1"/>
</dbReference>
<dbReference type="InterPro" id="IPR008271">
    <property type="entry name" value="Ser/Thr_kinase_AS"/>
</dbReference>
<dbReference type="InParanoid" id="A0A0G4GWU2"/>
<dbReference type="GO" id="GO:0005737">
    <property type="term" value="C:cytoplasm"/>
    <property type="evidence" value="ECO:0007669"/>
    <property type="project" value="TreeGrafter"/>
</dbReference>
<dbReference type="InterPro" id="IPR053235">
    <property type="entry name" value="Ser_Thr_kinase"/>
</dbReference>
<dbReference type="AlphaFoldDB" id="A0A0G4GWU2"/>
<feature type="compositionally biased region" description="Basic and acidic residues" evidence="1">
    <location>
        <begin position="124"/>
        <end position="133"/>
    </location>
</feature>
<dbReference type="SUPFAM" id="SSF56112">
    <property type="entry name" value="Protein kinase-like (PK-like)"/>
    <property type="match status" value="1"/>
</dbReference>
<proteinExistence type="predicted"/>
<dbReference type="STRING" id="1169540.A0A0G4GWU2"/>
<dbReference type="SMART" id="SM00220">
    <property type="entry name" value="S_TKc"/>
    <property type="match status" value="1"/>
</dbReference>
<dbReference type="GO" id="GO:0005524">
    <property type="term" value="F:ATP binding"/>
    <property type="evidence" value="ECO:0007669"/>
    <property type="project" value="InterPro"/>
</dbReference>
<dbReference type="EMBL" id="CDMY01000852">
    <property type="protein sequence ID" value="CEM35427.1"/>
    <property type="molecule type" value="Genomic_DNA"/>
</dbReference>
<dbReference type="PANTHER" id="PTHR24361:SF785">
    <property type="entry name" value="DUAL SPECIFICITY MITOGEN-ACTIVATED PROTEIN KINASE KINASE 1"/>
    <property type="match status" value="1"/>
</dbReference>
<dbReference type="OrthoDB" id="193931at2759"/>
<dbReference type="VEuPathDB" id="CryptoDB:Vbra_22869"/>